<keyword evidence="3 7" id="KW-0479">Metal-binding</keyword>
<dbReference type="InterPro" id="IPR011809">
    <property type="entry name" value="His_9_proposed"/>
</dbReference>
<keyword evidence="9" id="KW-1185">Reference proteome</keyword>
<keyword evidence="5 7" id="KW-0460">Magnesium</keyword>
<feature type="binding site" evidence="7">
    <location>
        <position position="70"/>
    </location>
    <ligand>
        <name>Mg(2+)</name>
        <dbReference type="ChEBI" id="CHEBI:18420"/>
        <label>1</label>
        <note>catalytic</note>
    </ligand>
</feature>
<dbReference type="KEGG" id="pstg:E8M01_06090"/>
<protein>
    <recommendedName>
        <fullName evidence="6">Histidinol-phosphatase</fullName>
        <ecNumber evidence="6">3.1.3.15</ecNumber>
    </recommendedName>
</protein>
<comment type="similarity">
    <text evidence="2">Belongs to the inositol monophosphatase superfamily.</text>
</comment>
<dbReference type="EMBL" id="CP039690">
    <property type="protein sequence ID" value="QCI63852.1"/>
    <property type="molecule type" value="Genomic_DNA"/>
</dbReference>
<dbReference type="GO" id="GO:0000105">
    <property type="term" value="P:L-histidine biosynthetic process"/>
    <property type="evidence" value="ECO:0007669"/>
    <property type="project" value="UniProtKB-UniRule"/>
</dbReference>
<dbReference type="OrthoDB" id="9785695at2"/>
<sequence>MSAVDIEAFVHDLARISGEAILPFFRSSIGVENKAEVGAFDPVTEADRAGEAAMRRMITATFPEHGIIGEEHGSENPDAEHVWVLDPIDGTRAFIAGIPVWGTLIGLSRKGMPAFGMMHQPFTRETFWGDCARARYEGPAGQRALRVRACETLAEATIMTTSPKMFRDGDKTRYDRIEGECRTYRYGADCYAYCMLAAGHVDLVVEAGLKPYDILALVPIIEGAGGIVTTWDGGPAGEGGRILAAGDRRVHDQAMAILNG</sequence>
<evidence type="ECO:0000256" key="3">
    <source>
        <dbReference type="ARBA" id="ARBA00022723"/>
    </source>
</evidence>
<evidence type="ECO:0000256" key="7">
    <source>
        <dbReference type="PIRSR" id="PIRSR600760-2"/>
    </source>
</evidence>
<keyword evidence="4 8" id="KW-0378">Hydrolase</keyword>
<evidence type="ECO:0000256" key="5">
    <source>
        <dbReference type="ARBA" id="ARBA00022842"/>
    </source>
</evidence>
<dbReference type="NCBIfam" id="TIGR02067">
    <property type="entry name" value="his_9_HisN"/>
    <property type="match status" value="1"/>
</dbReference>
<name>A0A4D7B6S0_9HYPH</name>
<gene>
    <name evidence="8" type="primary">hisN</name>
    <name evidence="8" type="ORF">E8M01_06090</name>
</gene>
<dbReference type="InterPro" id="IPR051090">
    <property type="entry name" value="Inositol_monoP_superfamily"/>
</dbReference>
<dbReference type="PRINTS" id="PR00377">
    <property type="entry name" value="IMPHPHTASES"/>
</dbReference>
<organism evidence="8 9">
    <name type="scientific">Phreatobacter stygius</name>
    <dbReference type="NCBI Taxonomy" id="1940610"/>
    <lineage>
        <taxon>Bacteria</taxon>
        <taxon>Pseudomonadati</taxon>
        <taxon>Pseudomonadota</taxon>
        <taxon>Alphaproteobacteria</taxon>
        <taxon>Hyphomicrobiales</taxon>
        <taxon>Phreatobacteraceae</taxon>
        <taxon>Phreatobacter</taxon>
    </lineage>
</organism>
<evidence type="ECO:0000256" key="4">
    <source>
        <dbReference type="ARBA" id="ARBA00022801"/>
    </source>
</evidence>
<dbReference type="Proteomes" id="UP000298781">
    <property type="component" value="Chromosome"/>
</dbReference>
<feature type="binding site" evidence="7">
    <location>
        <position position="88"/>
    </location>
    <ligand>
        <name>Mg(2+)</name>
        <dbReference type="ChEBI" id="CHEBI:18420"/>
        <label>1</label>
        <note>catalytic</note>
    </ligand>
</feature>
<evidence type="ECO:0000313" key="9">
    <source>
        <dbReference type="Proteomes" id="UP000298781"/>
    </source>
</evidence>
<dbReference type="PANTHER" id="PTHR43200">
    <property type="entry name" value="PHOSPHATASE"/>
    <property type="match status" value="1"/>
</dbReference>
<dbReference type="Gene3D" id="3.40.190.80">
    <property type="match status" value="1"/>
</dbReference>
<accession>A0A4D7B6S0</accession>
<comment type="cofactor">
    <cofactor evidence="1 7">
        <name>Mg(2+)</name>
        <dbReference type="ChEBI" id="CHEBI:18420"/>
    </cofactor>
</comment>
<evidence type="ECO:0000313" key="8">
    <source>
        <dbReference type="EMBL" id="QCI63852.1"/>
    </source>
</evidence>
<dbReference type="FunFam" id="3.30.540.10:FF:000030">
    <property type="entry name" value="Inositol monophosphatase"/>
    <property type="match status" value="1"/>
</dbReference>
<dbReference type="EC" id="3.1.3.15" evidence="6"/>
<dbReference type="SUPFAM" id="SSF56655">
    <property type="entry name" value="Carbohydrate phosphatase"/>
    <property type="match status" value="1"/>
</dbReference>
<reference evidence="8 9" key="1">
    <citation type="submission" date="2019-04" db="EMBL/GenBank/DDBJ databases">
        <title>Phreatobacter aquaticus sp. nov.</title>
        <authorList>
            <person name="Choi A."/>
        </authorList>
    </citation>
    <scope>NUCLEOTIDE SEQUENCE [LARGE SCALE GENOMIC DNA]</scope>
    <source>
        <strain evidence="8 9">KCTC 52518</strain>
    </source>
</reference>
<proteinExistence type="inferred from homology"/>
<evidence type="ECO:0000256" key="1">
    <source>
        <dbReference type="ARBA" id="ARBA00001946"/>
    </source>
</evidence>
<dbReference type="GO" id="GO:0046872">
    <property type="term" value="F:metal ion binding"/>
    <property type="evidence" value="ECO:0007669"/>
    <property type="project" value="UniProtKB-KW"/>
</dbReference>
<dbReference type="CDD" id="cd01641">
    <property type="entry name" value="Bacterial_IMPase_like_1"/>
    <property type="match status" value="1"/>
</dbReference>
<feature type="binding site" evidence="7">
    <location>
        <position position="89"/>
    </location>
    <ligand>
        <name>Mg(2+)</name>
        <dbReference type="ChEBI" id="CHEBI:18420"/>
        <label>1</label>
        <note>catalytic</note>
    </ligand>
</feature>
<dbReference type="Gene3D" id="3.30.540.10">
    <property type="entry name" value="Fructose-1,6-Bisphosphatase, subunit A, domain 1"/>
    <property type="match status" value="1"/>
</dbReference>
<feature type="binding site" evidence="7">
    <location>
        <position position="213"/>
    </location>
    <ligand>
        <name>Mg(2+)</name>
        <dbReference type="ChEBI" id="CHEBI:18420"/>
        <label>1</label>
        <note>catalytic</note>
    </ligand>
</feature>
<dbReference type="Pfam" id="PF00459">
    <property type="entry name" value="Inositol_P"/>
    <property type="match status" value="1"/>
</dbReference>
<feature type="binding site" evidence="7">
    <location>
        <position position="86"/>
    </location>
    <ligand>
        <name>Mg(2+)</name>
        <dbReference type="ChEBI" id="CHEBI:18420"/>
        <label>1</label>
        <note>catalytic</note>
    </ligand>
</feature>
<dbReference type="RefSeq" id="WP_136959309.1">
    <property type="nucleotide sequence ID" value="NZ_CP039690.1"/>
</dbReference>
<dbReference type="AlphaFoldDB" id="A0A4D7B6S0"/>
<dbReference type="PANTHER" id="PTHR43200:SF6">
    <property type="entry name" value="3'(2'),5'-BISPHOSPHATE NUCLEOTIDASE"/>
    <property type="match status" value="1"/>
</dbReference>
<evidence type="ECO:0000256" key="6">
    <source>
        <dbReference type="NCBIfam" id="TIGR02067"/>
    </source>
</evidence>
<evidence type="ECO:0000256" key="2">
    <source>
        <dbReference type="ARBA" id="ARBA00009759"/>
    </source>
</evidence>
<dbReference type="InterPro" id="IPR000760">
    <property type="entry name" value="Inositol_monophosphatase-like"/>
</dbReference>
<dbReference type="GO" id="GO:0004401">
    <property type="term" value="F:histidinol-phosphatase activity"/>
    <property type="evidence" value="ECO:0007669"/>
    <property type="project" value="UniProtKB-UniRule"/>
</dbReference>